<sequence length="203" mass="21588">MIPILTDHTLTLGDYSEDLPRLAKPARVHIWSVPPEYRASGYFVSVQAAGQPLELPACDANDAKPLATLELPADAGANIDAARAERLAMANAEADRLLAGLSASYPEREVQSWDQQIKEAELFTVDNQAPMPLLDALATARGIERGLLAQKVREKAGAFSVAAGTILGARQRIEDLLEAADTLEAVLAVPVLAEVQVGLVVDG</sequence>
<keyword evidence="2" id="KW-1185">Reference proteome</keyword>
<dbReference type="EMBL" id="JBHLSS010000028">
    <property type="protein sequence ID" value="MFC0708836.1"/>
    <property type="molecule type" value="Genomic_DNA"/>
</dbReference>
<reference evidence="1 2" key="1">
    <citation type="submission" date="2024-09" db="EMBL/GenBank/DDBJ databases">
        <authorList>
            <person name="Sun Q."/>
            <person name="Mori K."/>
        </authorList>
    </citation>
    <scope>NUCLEOTIDE SEQUENCE [LARGE SCALE GENOMIC DNA]</scope>
    <source>
        <strain evidence="1 2">NCAIM B.01794</strain>
    </source>
</reference>
<accession>A0ABV6SIA8</accession>
<dbReference type="Proteomes" id="UP001589891">
    <property type="component" value="Unassembled WGS sequence"/>
</dbReference>
<protein>
    <submittedName>
        <fullName evidence="1">Uncharacterized protein</fullName>
    </submittedName>
</protein>
<dbReference type="RefSeq" id="WP_376943167.1">
    <property type="nucleotide sequence ID" value="NZ_JBHLSS010000028.1"/>
</dbReference>
<evidence type="ECO:0000313" key="2">
    <source>
        <dbReference type="Proteomes" id="UP001589891"/>
    </source>
</evidence>
<organism evidence="1 2">
    <name type="scientific">Azorhizophilus paspali</name>
    <name type="common">Azotobacter paspali</name>
    <dbReference type="NCBI Taxonomy" id="69963"/>
    <lineage>
        <taxon>Bacteria</taxon>
        <taxon>Pseudomonadati</taxon>
        <taxon>Pseudomonadota</taxon>
        <taxon>Gammaproteobacteria</taxon>
        <taxon>Pseudomonadales</taxon>
        <taxon>Pseudomonadaceae</taxon>
        <taxon>Azorhizophilus</taxon>
    </lineage>
</organism>
<evidence type="ECO:0000313" key="1">
    <source>
        <dbReference type="EMBL" id="MFC0708836.1"/>
    </source>
</evidence>
<comment type="caution">
    <text evidence="1">The sequence shown here is derived from an EMBL/GenBank/DDBJ whole genome shotgun (WGS) entry which is preliminary data.</text>
</comment>
<proteinExistence type="predicted"/>
<gene>
    <name evidence="1" type="ORF">ACFFGX_04250</name>
</gene>
<name>A0ABV6SIA8_AZOPA</name>